<dbReference type="RefSeq" id="WP_129131091.1">
    <property type="nucleotide sequence ID" value="NZ_SDHW01000003.1"/>
</dbReference>
<dbReference type="Proteomes" id="UP000290204">
    <property type="component" value="Unassembled WGS sequence"/>
</dbReference>
<keyword evidence="2" id="KW-1185">Reference proteome</keyword>
<accession>A0A4Q1CHC4</accession>
<name>A0A4Q1CHC4_9BACT</name>
<proteinExistence type="predicted"/>
<protein>
    <recommendedName>
        <fullName evidence="3">Cysteine-rich CWC family protein</fullName>
    </recommendedName>
</protein>
<comment type="caution">
    <text evidence="1">The sequence shown here is derived from an EMBL/GenBank/DDBJ whole genome shotgun (WGS) entry which is preliminary data.</text>
</comment>
<dbReference type="InterPro" id="IPR032720">
    <property type="entry name" value="Cys_rich_CWC"/>
</dbReference>
<dbReference type="OrthoDB" id="9800168at2"/>
<evidence type="ECO:0000313" key="1">
    <source>
        <dbReference type="EMBL" id="RXK59718.1"/>
    </source>
</evidence>
<dbReference type="Pfam" id="PF14375">
    <property type="entry name" value="Cys_rich_CWC"/>
    <property type="match status" value="1"/>
</dbReference>
<dbReference type="AlphaFoldDB" id="A0A4Q1CHC4"/>
<reference evidence="1 2" key="1">
    <citation type="submission" date="2019-01" db="EMBL/GenBank/DDBJ databases">
        <title>Lacibacter sp. strain TTM-7.</title>
        <authorList>
            <person name="Chen W.-M."/>
        </authorList>
    </citation>
    <scope>NUCLEOTIDE SEQUENCE [LARGE SCALE GENOMIC DNA]</scope>
    <source>
        <strain evidence="1 2">TTM-7</strain>
    </source>
</reference>
<sequence>MCKHEQKNCPRCNTPFECRVGDITNCQCYGIELSVDEEAFITKQFSDCLCRNCLQQLKSRYTLFTEQKDLYSNR</sequence>
<evidence type="ECO:0008006" key="3">
    <source>
        <dbReference type="Google" id="ProtNLM"/>
    </source>
</evidence>
<gene>
    <name evidence="1" type="ORF">ESA94_11695</name>
</gene>
<evidence type="ECO:0000313" key="2">
    <source>
        <dbReference type="Proteomes" id="UP000290204"/>
    </source>
</evidence>
<dbReference type="EMBL" id="SDHW01000003">
    <property type="protein sequence ID" value="RXK59718.1"/>
    <property type="molecule type" value="Genomic_DNA"/>
</dbReference>
<organism evidence="1 2">
    <name type="scientific">Lacibacter luteus</name>
    <dbReference type="NCBI Taxonomy" id="2508719"/>
    <lineage>
        <taxon>Bacteria</taxon>
        <taxon>Pseudomonadati</taxon>
        <taxon>Bacteroidota</taxon>
        <taxon>Chitinophagia</taxon>
        <taxon>Chitinophagales</taxon>
        <taxon>Chitinophagaceae</taxon>
        <taxon>Lacibacter</taxon>
    </lineage>
</organism>